<dbReference type="InterPro" id="IPR036737">
    <property type="entry name" value="OmpA-like_sf"/>
</dbReference>
<feature type="region of interest" description="Disordered" evidence="1">
    <location>
        <begin position="220"/>
        <end position="252"/>
    </location>
</feature>
<feature type="region of interest" description="Disordered" evidence="1">
    <location>
        <begin position="173"/>
        <end position="192"/>
    </location>
</feature>
<dbReference type="EMBL" id="PDZR01000030">
    <property type="protein sequence ID" value="PNG24527.1"/>
    <property type="molecule type" value="Genomic_DNA"/>
</dbReference>
<organism evidence="2 3">
    <name type="scientific">Methylocella silvestris</name>
    <dbReference type="NCBI Taxonomy" id="199596"/>
    <lineage>
        <taxon>Bacteria</taxon>
        <taxon>Pseudomonadati</taxon>
        <taxon>Pseudomonadota</taxon>
        <taxon>Alphaproteobacteria</taxon>
        <taxon>Hyphomicrobiales</taxon>
        <taxon>Beijerinckiaceae</taxon>
        <taxon>Methylocella</taxon>
    </lineage>
</organism>
<accession>A0A2J7TCN9</accession>
<evidence type="ECO:0000313" key="3">
    <source>
        <dbReference type="Proteomes" id="UP000236286"/>
    </source>
</evidence>
<gene>
    <name evidence="2" type="ORF">CR492_18365</name>
</gene>
<evidence type="ECO:0000313" key="2">
    <source>
        <dbReference type="EMBL" id="PNG24527.1"/>
    </source>
</evidence>
<dbReference type="OrthoDB" id="8480648at2"/>
<reference evidence="2 3" key="1">
    <citation type="submission" date="2017-10" db="EMBL/GenBank/DDBJ databases">
        <title>Genome announcement of Methylocella silvestris TVC from permafrost.</title>
        <authorList>
            <person name="Wang J."/>
            <person name="Geng K."/>
            <person name="Ul-Haque F."/>
            <person name="Crombie A.T."/>
            <person name="Street L.E."/>
            <person name="Wookey P.A."/>
            <person name="Murrell J.C."/>
            <person name="Pratscher J."/>
        </authorList>
    </citation>
    <scope>NUCLEOTIDE SEQUENCE [LARGE SCALE GENOMIC DNA]</scope>
    <source>
        <strain evidence="2 3">TVC</strain>
    </source>
</reference>
<name>A0A2J7TCN9_METSI</name>
<dbReference type="AlphaFoldDB" id="A0A2J7TCN9"/>
<dbReference type="Proteomes" id="UP000236286">
    <property type="component" value="Unassembled WGS sequence"/>
</dbReference>
<proteinExistence type="predicted"/>
<dbReference type="Gene3D" id="3.30.1330.60">
    <property type="entry name" value="OmpA-like domain"/>
    <property type="match status" value="1"/>
</dbReference>
<feature type="compositionally biased region" description="Basic and acidic residues" evidence="1">
    <location>
        <begin position="226"/>
        <end position="244"/>
    </location>
</feature>
<protein>
    <submittedName>
        <fullName evidence="2">Uncharacterized protein</fullName>
    </submittedName>
</protein>
<evidence type="ECO:0000256" key="1">
    <source>
        <dbReference type="SAM" id="MobiDB-lite"/>
    </source>
</evidence>
<comment type="caution">
    <text evidence="2">The sequence shown here is derived from an EMBL/GenBank/DDBJ whole genome shotgun (WGS) entry which is preliminary data.</text>
</comment>
<sequence>MRWPRYLSAFELDAMFRALPDQTTIAPVTVSGFTQYKTHVSDLPASESAKIDAVADAIVTSYRAGRHPIIGVLIVGHADQDLSRGVAFEQEISIERAECVREALLSSLQSRTGAGLMPLQVKEAAVRTAGVGATQRVVTHPINEAQRAQNRRVVLYLAESITPVVPLDGFFPVPPQKVEDEEGAAPASPRPQRSPLLLAFSIPIFGSPALAGAAVFASGQPRRPSIKHDHGFLDDGKGNIDPSKRQSPTDTDRARKDVWKFLLGLTIQNKPELKDATDAYKHFLVDNNGTQLTVRYEGFVKDDANGKTVLKSAIDDTRTGVLDIFDSQFPKPLTSAARTLLQVTSSAVTVGRATPDFRYPYPADENWQKAIGGHALWISADAIIDSAPGKLRTVAITMTLHAEDMYNFNPDGADIATNTRDAENGRFEIVGLGTEFLQIGTAQRTITFTIPNAKQADNRVVPADQKVT</sequence>
<dbReference type="SUPFAM" id="SSF103088">
    <property type="entry name" value="OmpA-like"/>
    <property type="match status" value="1"/>
</dbReference>